<evidence type="ECO:0000313" key="2">
    <source>
        <dbReference type="EMBL" id="CAE0707624.1"/>
    </source>
</evidence>
<feature type="compositionally biased region" description="Basic residues" evidence="1">
    <location>
        <begin position="219"/>
        <end position="237"/>
    </location>
</feature>
<feature type="region of interest" description="Disordered" evidence="1">
    <location>
        <begin position="209"/>
        <end position="237"/>
    </location>
</feature>
<dbReference type="NCBIfam" id="NF038085">
    <property type="entry name" value="MSMEG_6728_fam"/>
    <property type="match status" value="1"/>
</dbReference>
<name>A0A7S4A932_9STRA</name>
<protein>
    <submittedName>
        <fullName evidence="2">Uncharacterized protein</fullName>
    </submittedName>
</protein>
<organism evidence="2">
    <name type="scientific">Pseudo-nitzschia australis</name>
    <dbReference type="NCBI Taxonomy" id="44445"/>
    <lineage>
        <taxon>Eukaryota</taxon>
        <taxon>Sar</taxon>
        <taxon>Stramenopiles</taxon>
        <taxon>Ochrophyta</taxon>
        <taxon>Bacillariophyta</taxon>
        <taxon>Bacillariophyceae</taxon>
        <taxon>Bacillariophycidae</taxon>
        <taxon>Bacillariales</taxon>
        <taxon>Bacillariaceae</taxon>
        <taxon>Pseudo-nitzschia</taxon>
    </lineage>
</organism>
<gene>
    <name evidence="2" type="ORF">PAUS00366_LOCUS344</name>
</gene>
<proteinExistence type="predicted"/>
<dbReference type="AlphaFoldDB" id="A0A7S4A932"/>
<evidence type="ECO:0000256" key="1">
    <source>
        <dbReference type="SAM" id="MobiDB-lite"/>
    </source>
</evidence>
<reference evidence="2" key="1">
    <citation type="submission" date="2021-01" db="EMBL/GenBank/DDBJ databases">
        <authorList>
            <person name="Corre E."/>
            <person name="Pelletier E."/>
            <person name="Niang G."/>
            <person name="Scheremetjew M."/>
            <person name="Finn R."/>
            <person name="Kale V."/>
            <person name="Holt S."/>
            <person name="Cochrane G."/>
            <person name="Meng A."/>
            <person name="Brown T."/>
            <person name="Cohen L."/>
        </authorList>
    </citation>
    <scope>NUCLEOTIDE SEQUENCE</scope>
    <source>
        <strain evidence="2">10249 10 AB</strain>
    </source>
</reference>
<dbReference type="Pfam" id="PF03013">
    <property type="entry name" value="Pyr_excise"/>
    <property type="match status" value="1"/>
</dbReference>
<dbReference type="InterPro" id="IPR004260">
    <property type="entry name" value="Pyr-dimer_DNA_glycosylase"/>
</dbReference>
<dbReference type="EMBL" id="HBIX01000440">
    <property type="protein sequence ID" value="CAE0707624.1"/>
    <property type="molecule type" value="Transcribed_RNA"/>
</dbReference>
<sequence length="237" mass="27700">MITFLPSTDFDEVARCLDDKRLGAQRYEAWSILKWLRNPDEYPKLVKAGYCVMWVGYEDALVRYTNAMLNEWAARGKNNELLRPYDKERKLDEPKRTRTATSQVKMPPWLGTEQLHSYHRHALVSKFPGHYQKFGWSEDGKVYNGSYLWPVRVEDEDDNSDDNNGGEEKWVLRWPKWKKLPAIPISVLGYASGTDAITMQKATNIRRAADNNDTATARNVHRHKKQRTMRLRSGRRV</sequence>
<accession>A0A7S4A932</accession>